<dbReference type="OrthoDB" id="3480096at2"/>
<reference evidence="1 2" key="1">
    <citation type="submission" date="2019-06" db="EMBL/GenBank/DDBJ databases">
        <authorList>
            <person name="Li F."/>
        </authorList>
    </citation>
    <scope>NUCLEOTIDE SEQUENCE [LARGE SCALE GENOMIC DNA]</scope>
    <source>
        <strain evidence="1 2">10F1D-1</strain>
    </source>
</reference>
<dbReference type="InterPro" id="IPR019932">
    <property type="entry name" value="CHP03543"/>
</dbReference>
<evidence type="ECO:0000313" key="2">
    <source>
        <dbReference type="Proteomes" id="UP000316252"/>
    </source>
</evidence>
<gene>
    <name evidence="1" type="ORF">FJ657_06010</name>
</gene>
<sequence>MSSTFPHARRSRLGYDVDEVEQFLGDARSSYLGEPGSRELSADDIRTTGFTLRKGGYATEHVDAALARLEDAFAGREKQKALAADGEDHLVSARDRAQEILDRLVRPRHHRFRRVSLFTVGYSAVDVDAFVDRVAAYLQGGEPVTADEIREIAFRPRRGGYDETQVDVVLDAMVDVILAVR</sequence>
<comment type="caution">
    <text evidence="1">The sequence shown here is derived from an EMBL/GenBank/DDBJ whole genome shotgun (WGS) entry which is preliminary data.</text>
</comment>
<dbReference type="NCBIfam" id="TIGR03544">
    <property type="entry name" value="DivI1A_domain"/>
    <property type="match status" value="3"/>
</dbReference>
<dbReference type="RefSeq" id="WP_141162809.1">
    <property type="nucleotide sequence ID" value="NZ_VHQG01000002.1"/>
</dbReference>
<dbReference type="EMBL" id="VHQG01000002">
    <property type="protein sequence ID" value="TPW75449.1"/>
    <property type="molecule type" value="Genomic_DNA"/>
</dbReference>
<evidence type="ECO:0000313" key="1">
    <source>
        <dbReference type="EMBL" id="TPW75449.1"/>
    </source>
</evidence>
<dbReference type="NCBIfam" id="TIGR03543">
    <property type="entry name" value="divI1A_rptt_fam"/>
    <property type="match status" value="1"/>
</dbReference>
<accession>A0A506Y4T0</accession>
<organism evidence="1 2">
    <name type="scientific">Schumannella soli</name>
    <dbReference type="NCBI Taxonomy" id="2590779"/>
    <lineage>
        <taxon>Bacteria</taxon>
        <taxon>Bacillati</taxon>
        <taxon>Actinomycetota</taxon>
        <taxon>Actinomycetes</taxon>
        <taxon>Micrococcales</taxon>
        <taxon>Microbacteriaceae</taxon>
        <taxon>Schumannella</taxon>
    </lineage>
</organism>
<dbReference type="AlphaFoldDB" id="A0A506Y4T0"/>
<proteinExistence type="predicted"/>
<keyword evidence="2" id="KW-1185">Reference proteome</keyword>
<name>A0A506Y4T0_9MICO</name>
<protein>
    <submittedName>
        <fullName evidence="1">DivIVA domain-containing protein</fullName>
    </submittedName>
</protein>
<dbReference type="Gene3D" id="6.10.250.660">
    <property type="match status" value="1"/>
</dbReference>
<dbReference type="InterPro" id="IPR019933">
    <property type="entry name" value="DivIVA_domain"/>
</dbReference>
<dbReference type="Proteomes" id="UP000316252">
    <property type="component" value="Unassembled WGS sequence"/>
</dbReference>